<organism evidence="3 4">
    <name type="scientific">Spodoptera exigua</name>
    <name type="common">Beet armyworm</name>
    <name type="synonym">Noctua fulgens</name>
    <dbReference type="NCBI Taxonomy" id="7107"/>
    <lineage>
        <taxon>Eukaryota</taxon>
        <taxon>Metazoa</taxon>
        <taxon>Ecdysozoa</taxon>
        <taxon>Arthropoda</taxon>
        <taxon>Hexapoda</taxon>
        <taxon>Insecta</taxon>
        <taxon>Pterygota</taxon>
        <taxon>Neoptera</taxon>
        <taxon>Endopterygota</taxon>
        <taxon>Lepidoptera</taxon>
        <taxon>Glossata</taxon>
        <taxon>Ditrysia</taxon>
        <taxon>Noctuoidea</taxon>
        <taxon>Noctuidae</taxon>
        <taxon>Amphipyrinae</taxon>
        <taxon>Spodoptera</taxon>
    </lineage>
</organism>
<dbReference type="Pfam" id="PF22784">
    <property type="entry name" value="PTP-SAK"/>
    <property type="match status" value="1"/>
</dbReference>
<dbReference type="Proteomes" id="UP000814243">
    <property type="component" value="Unassembled WGS sequence"/>
</dbReference>
<gene>
    <name evidence="3" type="ORF">HF086_013777</name>
</gene>
<reference evidence="3" key="1">
    <citation type="journal article" date="2021" name="G3 (Bethesda)">
        <title>Genome and transcriptome analysis of the beet armyworm Spodoptera exigua reveals targets for pest control. .</title>
        <authorList>
            <person name="Simon S."/>
            <person name="Breeschoten T."/>
            <person name="Jansen H.J."/>
            <person name="Dirks R.P."/>
            <person name="Schranz M.E."/>
            <person name="Ros V.I.D."/>
        </authorList>
    </citation>
    <scope>NUCLEOTIDE SEQUENCE</scope>
    <source>
        <strain evidence="3">TB_SE_WUR_2020</strain>
    </source>
</reference>
<evidence type="ECO:0000313" key="4">
    <source>
        <dbReference type="Proteomes" id="UP000814243"/>
    </source>
</evidence>
<proteinExistence type="predicted"/>
<accession>A0A922SDA9</accession>
<feature type="domain" description="Swiss Army Knife protein DSP-PTPase phosphatase" evidence="2">
    <location>
        <begin position="49"/>
        <end position="144"/>
    </location>
</feature>
<dbReference type="EMBL" id="JACEFF010000666">
    <property type="protein sequence ID" value="KAH9633154.1"/>
    <property type="molecule type" value="Genomic_DNA"/>
</dbReference>
<name>A0A922SDA9_SPOEX</name>
<evidence type="ECO:0000313" key="3">
    <source>
        <dbReference type="EMBL" id="KAH9633154.1"/>
    </source>
</evidence>
<dbReference type="Gene3D" id="3.90.190.10">
    <property type="entry name" value="Protein tyrosine phosphatase superfamily"/>
    <property type="match status" value="1"/>
</dbReference>
<dbReference type="SUPFAM" id="SSF52799">
    <property type="entry name" value="(Phosphotyrosine protein) phosphatases II"/>
    <property type="match status" value="1"/>
</dbReference>
<sequence>MSTVPKRPNVKLAKLWYKYRTEPDEGKKKEPEHEIVQEKKDYESYPPYNFSWFIDKRIAAMGCPQTVENLNYLVDVGVNHLITLSPERIPPILECEKKLKWSEIRIKEFGVPTLKQILKFIEICERAEMRGEVIGIHCRQGRGSCETYEQEKAVCHYHDCLRGTIEKPDYRLVEDKVYFDFSMKYMYTDEDFRKKEKKENGQGDATEIQDGDHKIVKLGDPKEEKHVTIKLPKKKSNAMVINHKIYF</sequence>
<dbReference type="InterPro" id="IPR029021">
    <property type="entry name" value="Prot-tyrosine_phosphatase-like"/>
</dbReference>
<evidence type="ECO:0000259" key="2">
    <source>
        <dbReference type="Pfam" id="PF22784"/>
    </source>
</evidence>
<protein>
    <recommendedName>
        <fullName evidence="2">Swiss Army Knife protein DSP-PTPase phosphatase domain-containing protein</fullName>
    </recommendedName>
</protein>
<keyword evidence="1" id="KW-0378">Hydrolase</keyword>
<dbReference type="InterPro" id="IPR057023">
    <property type="entry name" value="PTP-SAK"/>
</dbReference>
<evidence type="ECO:0000256" key="1">
    <source>
        <dbReference type="ARBA" id="ARBA00022801"/>
    </source>
</evidence>
<dbReference type="AlphaFoldDB" id="A0A922SDA9"/>
<dbReference type="GO" id="GO:0016791">
    <property type="term" value="F:phosphatase activity"/>
    <property type="evidence" value="ECO:0007669"/>
    <property type="project" value="UniProtKB-ARBA"/>
</dbReference>
<comment type="caution">
    <text evidence="3">The sequence shown here is derived from an EMBL/GenBank/DDBJ whole genome shotgun (WGS) entry which is preliminary data.</text>
</comment>